<dbReference type="RefSeq" id="WP_380664105.1">
    <property type="nucleotide sequence ID" value="NZ_JBHTCJ010000001.1"/>
</dbReference>
<organism evidence="6 7">
    <name type="scientific">Saccharopolyspora griseoalba</name>
    <dbReference type="NCBI Taxonomy" id="1431848"/>
    <lineage>
        <taxon>Bacteria</taxon>
        <taxon>Bacillati</taxon>
        <taxon>Actinomycetota</taxon>
        <taxon>Actinomycetes</taxon>
        <taxon>Pseudonocardiales</taxon>
        <taxon>Pseudonocardiaceae</taxon>
        <taxon>Saccharopolyspora</taxon>
    </lineage>
</organism>
<feature type="chain" id="PRO_5046793151" evidence="5">
    <location>
        <begin position="37"/>
        <end position="287"/>
    </location>
</feature>
<dbReference type="Proteomes" id="UP001596504">
    <property type="component" value="Unassembled WGS sequence"/>
</dbReference>
<evidence type="ECO:0000256" key="4">
    <source>
        <dbReference type="SAM" id="MobiDB-lite"/>
    </source>
</evidence>
<reference evidence="7" key="1">
    <citation type="journal article" date="2019" name="Int. J. Syst. Evol. Microbiol.">
        <title>The Global Catalogue of Microorganisms (GCM) 10K type strain sequencing project: providing services to taxonomists for standard genome sequencing and annotation.</title>
        <authorList>
            <consortium name="The Broad Institute Genomics Platform"/>
            <consortium name="The Broad Institute Genome Sequencing Center for Infectious Disease"/>
            <person name="Wu L."/>
            <person name="Ma J."/>
        </authorList>
    </citation>
    <scope>NUCLEOTIDE SEQUENCE [LARGE SCALE GENOMIC DNA]</scope>
    <source>
        <strain evidence="7">WLHS5</strain>
    </source>
</reference>
<keyword evidence="5" id="KW-0732">Signal</keyword>
<evidence type="ECO:0000256" key="5">
    <source>
        <dbReference type="SAM" id="SignalP"/>
    </source>
</evidence>
<name>A0ABW2LGB2_9PSEU</name>
<feature type="region of interest" description="Disordered" evidence="4">
    <location>
        <begin position="35"/>
        <end position="66"/>
    </location>
</feature>
<sequence>MFRSVAPPRPVRTRRMPAVLAAALAAVLAAAAPATAAAPEPEQTERSAPRLDPAAPHGAWAGYSTGKSATQSRIPAQIPAGSVAGTDVSGHQGEVDWPAAVAAGARFAYVKATEGSGFRSDSYRSQYDGALAAGLVRGAYHFALPDRSSGAQQANFFVDNGGMWAPDGRTLPGVLDIEHNPYGETCYGLDPAAMSGWLADFSNTYHARTGRFPAIYTTASWWNTCTGGNPDFAANNPLWVARYAPEIGELPAGWNFHSFWQHNDTGPLPGGQDVFNGDLAQLGQFAG</sequence>
<evidence type="ECO:0000313" key="7">
    <source>
        <dbReference type="Proteomes" id="UP001596504"/>
    </source>
</evidence>
<feature type="signal peptide" evidence="5">
    <location>
        <begin position="1"/>
        <end position="36"/>
    </location>
</feature>
<dbReference type="InterPro" id="IPR017853">
    <property type="entry name" value="GH"/>
</dbReference>
<evidence type="ECO:0000256" key="3">
    <source>
        <dbReference type="ARBA" id="ARBA00023295"/>
    </source>
</evidence>
<gene>
    <name evidence="6" type="ORF">ACFQRI_02985</name>
</gene>
<dbReference type="PANTHER" id="PTHR34135:SF2">
    <property type="entry name" value="LYSOZYME"/>
    <property type="match status" value="1"/>
</dbReference>
<protein>
    <submittedName>
        <fullName evidence="6">Lysozyme</fullName>
    </submittedName>
</protein>
<dbReference type="SUPFAM" id="SSF51445">
    <property type="entry name" value="(Trans)glycosidases"/>
    <property type="match status" value="1"/>
</dbReference>
<keyword evidence="7" id="KW-1185">Reference proteome</keyword>
<proteinExistence type="inferred from homology"/>
<keyword evidence="2" id="KW-0378">Hydrolase</keyword>
<dbReference type="SMART" id="SM00641">
    <property type="entry name" value="Glyco_25"/>
    <property type="match status" value="1"/>
</dbReference>
<dbReference type="InterPro" id="IPR002053">
    <property type="entry name" value="Glyco_hydro_25"/>
</dbReference>
<dbReference type="InterPro" id="IPR018077">
    <property type="entry name" value="Glyco_hydro_fam25_subgr"/>
</dbReference>
<dbReference type="Pfam" id="PF01183">
    <property type="entry name" value="Glyco_hydro_25"/>
    <property type="match status" value="1"/>
</dbReference>
<dbReference type="EMBL" id="JBHTCJ010000001">
    <property type="protein sequence ID" value="MFC7340363.1"/>
    <property type="molecule type" value="Genomic_DNA"/>
</dbReference>
<dbReference type="PANTHER" id="PTHR34135">
    <property type="entry name" value="LYSOZYME"/>
    <property type="match status" value="1"/>
</dbReference>
<evidence type="ECO:0000313" key="6">
    <source>
        <dbReference type="EMBL" id="MFC7340363.1"/>
    </source>
</evidence>
<evidence type="ECO:0000256" key="1">
    <source>
        <dbReference type="ARBA" id="ARBA00010646"/>
    </source>
</evidence>
<dbReference type="Gene3D" id="3.20.20.80">
    <property type="entry name" value="Glycosidases"/>
    <property type="match status" value="1"/>
</dbReference>
<evidence type="ECO:0000256" key="2">
    <source>
        <dbReference type="ARBA" id="ARBA00022801"/>
    </source>
</evidence>
<comment type="similarity">
    <text evidence="1">Belongs to the glycosyl hydrolase 25 family.</text>
</comment>
<accession>A0ABW2LGB2</accession>
<keyword evidence="3" id="KW-0326">Glycosidase</keyword>
<dbReference type="PROSITE" id="PS51904">
    <property type="entry name" value="GLYCOSYL_HYDROL_F25_2"/>
    <property type="match status" value="1"/>
</dbReference>
<comment type="caution">
    <text evidence="6">The sequence shown here is derived from an EMBL/GenBank/DDBJ whole genome shotgun (WGS) entry which is preliminary data.</text>
</comment>
<dbReference type="CDD" id="cd06412">
    <property type="entry name" value="GH25_CH-type"/>
    <property type="match status" value="1"/>
</dbReference>